<evidence type="ECO:0000313" key="3">
    <source>
        <dbReference type="Proteomes" id="UP000824120"/>
    </source>
</evidence>
<evidence type="ECO:0000313" key="2">
    <source>
        <dbReference type="EMBL" id="KAG5570968.1"/>
    </source>
</evidence>
<name>A0A9J5W700_SOLCO</name>
<sequence length="101" mass="11026">MAAPSSSPITAPCAPPSPSSENGSGPENALSITQTSQIDLKSPNRLLTEESGNRTKNPRKPTRIRNSSEEQILRNQLRTIVRHSCSSHTPLDIGFQYDHFA</sequence>
<comment type="caution">
    <text evidence="2">The sequence shown here is derived from an EMBL/GenBank/DDBJ whole genome shotgun (WGS) entry which is preliminary data.</text>
</comment>
<dbReference type="AlphaFoldDB" id="A0A9J5W700"/>
<feature type="region of interest" description="Disordered" evidence="1">
    <location>
        <begin position="1"/>
        <end position="71"/>
    </location>
</feature>
<reference evidence="2 3" key="1">
    <citation type="submission" date="2020-09" db="EMBL/GenBank/DDBJ databases">
        <title>De no assembly of potato wild relative species, Solanum commersonii.</title>
        <authorList>
            <person name="Cho K."/>
        </authorList>
    </citation>
    <scope>NUCLEOTIDE SEQUENCE [LARGE SCALE GENOMIC DNA]</scope>
    <source>
        <strain evidence="2">LZ3.2</strain>
        <tissue evidence="2">Leaf</tissue>
    </source>
</reference>
<gene>
    <name evidence="2" type="ORF">H5410_060734</name>
</gene>
<feature type="compositionally biased region" description="Polar residues" evidence="1">
    <location>
        <begin position="30"/>
        <end position="39"/>
    </location>
</feature>
<dbReference type="EMBL" id="JACXVP010000012">
    <property type="protein sequence ID" value="KAG5570968.1"/>
    <property type="molecule type" value="Genomic_DNA"/>
</dbReference>
<organism evidence="2 3">
    <name type="scientific">Solanum commersonii</name>
    <name type="common">Commerson's wild potato</name>
    <name type="synonym">Commerson's nightshade</name>
    <dbReference type="NCBI Taxonomy" id="4109"/>
    <lineage>
        <taxon>Eukaryota</taxon>
        <taxon>Viridiplantae</taxon>
        <taxon>Streptophyta</taxon>
        <taxon>Embryophyta</taxon>
        <taxon>Tracheophyta</taxon>
        <taxon>Spermatophyta</taxon>
        <taxon>Magnoliopsida</taxon>
        <taxon>eudicotyledons</taxon>
        <taxon>Gunneridae</taxon>
        <taxon>Pentapetalae</taxon>
        <taxon>asterids</taxon>
        <taxon>lamiids</taxon>
        <taxon>Solanales</taxon>
        <taxon>Solanaceae</taxon>
        <taxon>Solanoideae</taxon>
        <taxon>Solaneae</taxon>
        <taxon>Solanum</taxon>
    </lineage>
</organism>
<feature type="compositionally biased region" description="Low complexity" evidence="1">
    <location>
        <begin position="19"/>
        <end position="28"/>
    </location>
</feature>
<proteinExistence type="predicted"/>
<evidence type="ECO:0000256" key="1">
    <source>
        <dbReference type="SAM" id="MobiDB-lite"/>
    </source>
</evidence>
<protein>
    <submittedName>
        <fullName evidence="2">Uncharacterized protein</fullName>
    </submittedName>
</protein>
<keyword evidence="3" id="KW-1185">Reference proteome</keyword>
<dbReference type="Proteomes" id="UP000824120">
    <property type="component" value="Chromosome 12"/>
</dbReference>
<accession>A0A9J5W700</accession>